<dbReference type="AlphaFoldDB" id="A0A494Y8Y2"/>
<keyword evidence="5" id="KW-1185">Reference proteome</keyword>
<dbReference type="Proteomes" id="UP000282076">
    <property type="component" value="Unassembled WGS sequence"/>
</dbReference>
<proteinExistence type="predicted"/>
<dbReference type="PANTHER" id="PTHR30055">
    <property type="entry name" value="HTH-TYPE TRANSCRIPTIONAL REGULATOR RUTR"/>
    <property type="match status" value="1"/>
</dbReference>
<dbReference type="InterPro" id="IPR009057">
    <property type="entry name" value="Homeodomain-like_sf"/>
</dbReference>
<dbReference type="RefSeq" id="WP_120973823.1">
    <property type="nucleotide sequence ID" value="NZ_RBZM01000001.1"/>
</dbReference>
<dbReference type="GO" id="GO:0003677">
    <property type="term" value="F:DNA binding"/>
    <property type="evidence" value="ECO:0007669"/>
    <property type="project" value="UniProtKB-UniRule"/>
</dbReference>
<sequence length="217" mass="24616">MPPSNILDAIIAQSKLSKKETAKQQKIVEAAIALFAERGYANTSTSEIAKKSGVAEGTLFRHYGTKENLLLSVIVPFLKESIPFLAKEVFTDVNPRNYKSFELFIGALLRNRIAFLNENQDIFRVVLKELLYRDELRNELFPHLQSQLFFFLNDALEWFKELGQLKDLPNPVLLRLIMTSVASYLAVRYVLSPNREADDDAEVKTMVDFITGGVGKD</sequence>
<feature type="DNA-binding region" description="H-T-H motif" evidence="2">
    <location>
        <begin position="44"/>
        <end position="63"/>
    </location>
</feature>
<evidence type="ECO:0000256" key="2">
    <source>
        <dbReference type="PROSITE-ProRule" id="PRU00335"/>
    </source>
</evidence>
<dbReference type="PANTHER" id="PTHR30055:SF222">
    <property type="entry name" value="REGULATORY PROTEIN"/>
    <property type="match status" value="1"/>
</dbReference>
<dbReference type="InterPro" id="IPR001647">
    <property type="entry name" value="HTH_TetR"/>
</dbReference>
<evidence type="ECO:0000313" key="5">
    <source>
        <dbReference type="Proteomes" id="UP000282076"/>
    </source>
</evidence>
<reference evidence="4 5" key="1">
    <citation type="submission" date="2018-10" db="EMBL/GenBank/DDBJ databases">
        <title>Cohnella sp. M2MS4P-1, whole genome shotgun sequence.</title>
        <authorList>
            <person name="Tuo L."/>
        </authorList>
    </citation>
    <scope>NUCLEOTIDE SEQUENCE [LARGE SCALE GENOMIC DNA]</scope>
    <source>
        <strain evidence="4 5">M2MS4P-1</strain>
    </source>
</reference>
<accession>A0A494Y8Y2</accession>
<dbReference type="EMBL" id="RBZM01000001">
    <property type="protein sequence ID" value="RKP58068.1"/>
    <property type="molecule type" value="Genomic_DNA"/>
</dbReference>
<dbReference type="SUPFAM" id="SSF48498">
    <property type="entry name" value="Tetracyclin repressor-like, C-terminal domain"/>
    <property type="match status" value="1"/>
</dbReference>
<keyword evidence="1 2" id="KW-0238">DNA-binding</keyword>
<protein>
    <submittedName>
        <fullName evidence="4">TetR/AcrR family transcriptional regulator</fullName>
    </submittedName>
</protein>
<dbReference type="Pfam" id="PF00440">
    <property type="entry name" value="TetR_N"/>
    <property type="match status" value="1"/>
</dbReference>
<evidence type="ECO:0000313" key="4">
    <source>
        <dbReference type="EMBL" id="RKP58068.1"/>
    </source>
</evidence>
<evidence type="ECO:0000256" key="1">
    <source>
        <dbReference type="ARBA" id="ARBA00023125"/>
    </source>
</evidence>
<comment type="caution">
    <text evidence="4">The sequence shown here is derived from an EMBL/GenBank/DDBJ whole genome shotgun (WGS) entry which is preliminary data.</text>
</comment>
<dbReference type="PROSITE" id="PS50977">
    <property type="entry name" value="HTH_TETR_2"/>
    <property type="match status" value="1"/>
</dbReference>
<feature type="domain" description="HTH tetR-type" evidence="3">
    <location>
        <begin position="21"/>
        <end position="81"/>
    </location>
</feature>
<dbReference type="OrthoDB" id="9780824at2"/>
<dbReference type="GO" id="GO:0006355">
    <property type="term" value="P:regulation of DNA-templated transcription"/>
    <property type="evidence" value="ECO:0007669"/>
    <property type="project" value="UniProtKB-ARBA"/>
</dbReference>
<dbReference type="PRINTS" id="PR00455">
    <property type="entry name" value="HTHTETR"/>
</dbReference>
<organism evidence="4 5">
    <name type="scientific">Cohnella endophytica</name>
    <dbReference type="NCBI Taxonomy" id="2419778"/>
    <lineage>
        <taxon>Bacteria</taxon>
        <taxon>Bacillati</taxon>
        <taxon>Bacillota</taxon>
        <taxon>Bacilli</taxon>
        <taxon>Bacillales</taxon>
        <taxon>Paenibacillaceae</taxon>
        <taxon>Cohnella</taxon>
    </lineage>
</organism>
<dbReference type="Gene3D" id="1.10.357.10">
    <property type="entry name" value="Tetracycline Repressor, domain 2"/>
    <property type="match status" value="1"/>
</dbReference>
<evidence type="ECO:0000259" key="3">
    <source>
        <dbReference type="PROSITE" id="PS50977"/>
    </source>
</evidence>
<dbReference type="InterPro" id="IPR036271">
    <property type="entry name" value="Tet_transcr_reg_TetR-rel_C_sf"/>
</dbReference>
<name>A0A494Y8Y2_9BACL</name>
<gene>
    <name evidence="4" type="ORF">D7Z26_00755</name>
</gene>
<dbReference type="InterPro" id="IPR050109">
    <property type="entry name" value="HTH-type_TetR-like_transc_reg"/>
</dbReference>
<dbReference type="SUPFAM" id="SSF46689">
    <property type="entry name" value="Homeodomain-like"/>
    <property type="match status" value="1"/>
</dbReference>